<sequence>VLIFVDDILLVENNTSACDRVKNHLRSILKSKILANLNTFSILNSLVAHRVYF</sequence>
<keyword evidence="2" id="KW-1185">Reference proteome</keyword>
<evidence type="ECO:0000313" key="2">
    <source>
        <dbReference type="Proteomes" id="UP000075243"/>
    </source>
</evidence>
<proteinExistence type="predicted"/>
<gene>
    <name evidence="1" type="ORF">KK1_006637</name>
</gene>
<organism evidence="1 2">
    <name type="scientific">Cajanus cajan</name>
    <name type="common">Pigeon pea</name>
    <name type="synonym">Cajanus indicus</name>
    <dbReference type="NCBI Taxonomy" id="3821"/>
    <lineage>
        <taxon>Eukaryota</taxon>
        <taxon>Viridiplantae</taxon>
        <taxon>Streptophyta</taxon>
        <taxon>Embryophyta</taxon>
        <taxon>Tracheophyta</taxon>
        <taxon>Spermatophyta</taxon>
        <taxon>Magnoliopsida</taxon>
        <taxon>eudicotyledons</taxon>
        <taxon>Gunneridae</taxon>
        <taxon>Pentapetalae</taxon>
        <taxon>rosids</taxon>
        <taxon>fabids</taxon>
        <taxon>Fabales</taxon>
        <taxon>Fabaceae</taxon>
        <taxon>Papilionoideae</taxon>
        <taxon>50 kb inversion clade</taxon>
        <taxon>NPAAA clade</taxon>
        <taxon>indigoferoid/millettioid clade</taxon>
        <taxon>Phaseoleae</taxon>
        <taxon>Cajanus</taxon>
    </lineage>
</organism>
<reference evidence="1 2" key="1">
    <citation type="journal article" date="2012" name="Nat. Biotechnol.">
        <title>Draft genome sequence of pigeonpea (Cajanus cajan), an orphan legume crop of resource-poor farmers.</title>
        <authorList>
            <person name="Varshney R.K."/>
            <person name="Chen W."/>
            <person name="Li Y."/>
            <person name="Bharti A.K."/>
            <person name="Saxena R.K."/>
            <person name="Schlueter J.A."/>
            <person name="Donoghue M.T."/>
            <person name="Azam S."/>
            <person name="Fan G."/>
            <person name="Whaley A.M."/>
            <person name="Farmer A.D."/>
            <person name="Sheridan J."/>
            <person name="Iwata A."/>
            <person name="Tuteja R."/>
            <person name="Penmetsa R.V."/>
            <person name="Wu W."/>
            <person name="Upadhyaya H.D."/>
            <person name="Yang S.P."/>
            <person name="Shah T."/>
            <person name="Saxena K.B."/>
            <person name="Michael T."/>
            <person name="McCombie W.R."/>
            <person name="Yang B."/>
            <person name="Zhang G."/>
            <person name="Yang H."/>
            <person name="Wang J."/>
            <person name="Spillane C."/>
            <person name="Cook D.R."/>
            <person name="May G.D."/>
            <person name="Xu X."/>
            <person name="Jackson S.A."/>
        </authorList>
    </citation>
    <scope>NUCLEOTIDE SEQUENCE [LARGE SCALE GENOMIC DNA]</scope>
    <source>
        <strain evidence="2">cv. Asha</strain>
    </source>
</reference>
<dbReference type="Gramene" id="C.cajan_06452.t">
    <property type="protein sequence ID" value="C.cajan_06452.t.cds1"/>
    <property type="gene ID" value="C.cajan_06452"/>
</dbReference>
<name>A0A151U3S1_CAJCA</name>
<dbReference type="Proteomes" id="UP000075243">
    <property type="component" value="Chromosome 2"/>
</dbReference>
<protein>
    <recommendedName>
        <fullName evidence="3">Reverse transcriptase domain-containing protein</fullName>
    </recommendedName>
</protein>
<dbReference type="AlphaFoldDB" id="A0A151U3S1"/>
<dbReference type="EMBL" id="CM003604">
    <property type="protein sequence ID" value="KYP73972.1"/>
    <property type="molecule type" value="Genomic_DNA"/>
</dbReference>
<evidence type="ECO:0000313" key="1">
    <source>
        <dbReference type="EMBL" id="KYP73972.1"/>
    </source>
</evidence>
<accession>A0A151U3S1</accession>
<evidence type="ECO:0008006" key="3">
    <source>
        <dbReference type="Google" id="ProtNLM"/>
    </source>
</evidence>
<feature type="non-terminal residue" evidence="1">
    <location>
        <position position="1"/>
    </location>
</feature>